<keyword evidence="2" id="KW-0732">Signal</keyword>
<evidence type="ECO:0000256" key="2">
    <source>
        <dbReference type="SAM" id="SignalP"/>
    </source>
</evidence>
<name>A0A7S3VK63_DUNTE</name>
<organism evidence="3">
    <name type="scientific">Dunaliella tertiolecta</name>
    <name type="common">Green alga</name>
    <dbReference type="NCBI Taxonomy" id="3047"/>
    <lineage>
        <taxon>Eukaryota</taxon>
        <taxon>Viridiplantae</taxon>
        <taxon>Chlorophyta</taxon>
        <taxon>core chlorophytes</taxon>
        <taxon>Chlorophyceae</taxon>
        <taxon>CS clade</taxon>
        <taxon>Chlamydomonadales</taxon>
        <taxon>Dunaliellaceae</taxon>
        <taxon>Dunaliella</taxon>
    </lineage>
</organism>
<keyword evidence="1" id="KW-0472">Membrane</keyword>
<evidence type="ECO:0000313" key="3">
    <source>
        <dbReference type="EMBL" id="CAE0491509.1"/>
    </source>
</evidence>
<sequence>MAAVASMVTGVLAGLLALGEALPSSPGLQMARWGSWAAILLGVSSLAAGAAGIRTAITTCIGCLGALLPRWAWRLLPRGLALRFHRRQKAVSLLPVADSQGAQSAAFL</sequence>
<gene>
    <name evidence="3" type="ORF">DTER00134_LOCUS6582</name>
</gene>
<protein>
    <submittedName>
        <fullName evidence="3">Uncharacterized protein</fullName>
    </submittedName>
</protein>
<dbReference type="AlphaFoldDB" id="A0A7S3VK63"/>
<keyword evidence="1" id="KW-0812">Transmembrane</keyword>
<reference evidence="3" key="1">
    <citation type="submission" date="2021-01" db="EMBL/GenBank/DDBJ databases">
        <authorList>
            <person name="Corre E."/>
            <person name="Pelletier E."/>
            <person name="Niang G."/>
            <person name="Scheremetjew M."/>
            <person name="Finn R."/>
            <person name="Kale V."/>
            <person name="Holt S."/>
            <person name="Cochrane G."/>
            <person name="Meng A."/>
            <person name="Brown T."/>
            <person name="Cohen L."/>
        </authorList>
    </citation>
    <scope>NUCLEOTIDE SEQUENCE</scope>
    <source>
        <strain evidence="3">CCMP1320</strain>
    </source>
</reference>
<keyword evidence="1" id="KW-1133">Transmembrane helix</keyword>
<evidence type="ECO:0000256" key="1">
    <source>
        <dbReference type="SAM" id="Phobius"/>
    </source>
</evidence>
<feature type="transmembrane region" description="Helical" evidence="1">
    <location>
        <begin position="35"/>
        <end position="68"/>
    </location>
</feature>
<feature type="chain" id="PRO_5030757016" evidence="2">
    <location>
        <begin position="22"/>
        <end position="108"/>
    </location>
</feature>
<dbReference type="EMBL" id="HBIP01011686">
    <property type="protein sequence ID" value="CAE0491509.1"/>
    <property type="molecule type" value="Transcribed_RNA"/>
</dbReference>
<feature type="signal peptide" evidence="2">
    <location>
        <begin position="1"/>
        <end position="21"/>
    </location>
</feature>
<proteinExistence type="predicted"/>
<accession>A0A7S3VK63</accession>